<dbReference type="InterPro" id="IPR036291">
    <property type="entry name" value="NAD(P)-bd_dom_sf"/>
</dbReference>
<dbReference type="InterPro" id="IPR006176">
    <property type="entry name" value="3-OHacyl-CoA_DH_NAD-bd"/>
</dbReference>
<comment type="similarity">
    <text evidence="1">Belongs to the 3-hydroxyacyl-CoA dehydrogenase family.</text>
</comment>
<evidence type="ECO:0000256" key="1">
    <source>
        <dbReference type="ARBA" id="ARBA00009463"/>
    </source>
</evidence>
<dbReference type="EMBL" id="AP027728">
    <property type="protein sequence ID" value="BDZ39007.1"/>
    <property type="molecule type" value="Genomic_DNA"/>
</dbReference>
<dbReference type="Proteomes" id="UP001321543">
    <property type="component" value="Chromosome"/>
</dbReference>
<evidence type="ECO:0000259" key="2">
    <source>
        <dbReference type="Pfam" id="PF02737"/>
    </source>
</evidence>
<dbReference type="Gene3D" id="3.40.50.720">
    <property type="entry name" value="NAD(P)-binding Rossmann-like Domain"/>
    <property type="match status" value="1"/>
</dbReference>
<keyword evidence="4" id="KW-1185">Reference proteome</keyword>
<evidence type="ECO:0000313" key="4">
    <source>
        <dbReference type="Proteomes" id="UP001321543"/>
    </source>
</evidence>
<proteinExistence type="inferred from homology"/>
<dbReference type="PANTHER" id="PTHR48075:SF5">
    <property type="entry name" value="3-HYDROXYBUTYRYL-COA DEHYDROGENASE"/>
    <property type="match status" value="1"/>
</dbReference>
<name>A0ABM8FU42_9MICO</name>
<dbReference type="PANTHER" id="PTHR48075">
    <property type="entry name" value="3-HYDROXYACYL-COA DEHYDROGENASE FAMILY PROTEIN"/>
    <property type="match status" value="1"/>
</dbReference>
<dbReference type="SUPFAM" id="SSF51735">
    <property type="entry name" value="NAD(P)-binding Rossmann-fold domains"/>
    <property type="match status" value="1"/>
</dbReference>
<reference evidence="4" key="1">
    <citation type="journal article" date="2019" name="Int. J. Syst. Evol. Microbiol.">
        <title>The Global Catalogue of Microorganisms (GCM) 10K type strain sequencing project: providing services to taxonomists for standard genome sequencing and annotation.</title>
        <authorList>
            <consortium name="The Broad Institute Genomics Platform"/>
            <consortium name="The Broad Institute Genome Sequencing Center for Infectious Disease"/>
            <person name="Wu L."/>
            <person name="Ma J."/>
        </authorList>
    </citation>
    <scope>NUCLEOTIDE SEQUENCE [LARGE SCALE GENOMIC DNA]</scope>
    <source>
        <strain evidence="4">NBRC 106310</strain>
    </source>
</reference>
<protein>
    <recommendedName>
        <fullName evidence="2">3-hydroxyacyl-CoA dehydrogenase NAD binding domain-containing protein</fullName>
    </recommendedName>
</protein>
<accession>A0ABM8FU42</accession>
<evidence type="ECO:0000313" key="3">
    <source>
        <dbReference type="EMBL" id="BDZ39007.1"/>
    </source>
</evidence>
<gene>
    <name evidence="3" type="ORF">GCM10025863_16210</name>
</gene>
<sequence length="192" mass="19763">MTVPGMVGVLGGGRMGAGIAHAFLLAGSRVTVVERDAESADAARERVLASIAASVQRGDLADDASATVAFATSTEIADFAGASLVIEAVPEDRALKIGALARIESIVAADAVVATNTSSISIDALATSLSRPGRFVGLHFFNPVPSSKLVEIVVGERTDHDVVASAREWVTTLRKTPVVVRDSPGSRRVDSG</sequence>
<dbReference type="Pfam" id="PF02737">
    <property type="entry name" value="3HCDH_N"/>
    <property type="match status" value="1"/>
</dbReference>
<feature type="domain" description="3-hydroxyacyl-CoA dehydrogenase NAD binding" evidence="2">
    <location>
        <begin position="7"/>
        <end position="182"/>
    </location>
</feature>
<organism evidence="3 4">
    <name type="scientific">Microbacterium suwonense</name>
    <dbReference type="NCBI Taxonomy" id="683047"/>
    <lineage>
        <taxon>Bacteria</taxon>
        <taxon>Bacillati</taxon>
        <taxon>Actinomycetota</taxon>
        <taxon>Actinomycetes</taxon>
        <taxon>Micrococcales</taxon>
        <taxon>Microbacteriaceae</taxon>
        <taxon>Microbacterium</taxon>
    </lineage>
</organism>